<dbReference type="GO" id="GO:0003700">
    <property type="term" value="F:DNA-binding transcription factor activity"/>
    <property type="evidence" value="ECO:0007669"/>
    <property type="project" value="InterPro"/>
</dbReference>
<protein>
    <submittedName>
        <fullName evidence="6">LysR family transcriptional regulator</fullName>
    </submittedName>
</protein>
<dbReference type="InterPro" id="IPR036390">
    <property type="entry name" value="WH_DNA-bd_sf"/>
</dbReference>
<dbReference type="Pfam" id="PF00126">
    <property type="entry name" value="HTH_1"/>
    <property type="match status" value="1"/>
</dbReference>
<dbReference type="Proteomes" id="UP000276770">
    <property type="component" value="Unassembled WGS sequence"/>
</dbReference>
<keyword evidence="2" id="KW-0805">Transcription regulation</keyword>
<organism evidence="6 7">
    <name type="scientific">Falsibacillus albus</name>
    <dbReference type="NCBI Taxonomy" id="2478915"/>
    <lineage>
        <taxon>Bacteria</taxon>
        <taxon>Bacillati</taxon>
        <taxon>Bacillota</taxon>
        <taxon>Bacilli</taxon>
        <taxon>Bacillales</taxon>
        <taxon>Bacillaceae</taxon>
        <taxon>Falsibacillus</taxon>
    </lineage>
</organism>
<dbReference type="InterPro" id="IPR036388">
    <property type="entry name" value="WH-like_DNA-bd_sf"/>
</dbReference>
<dbReference type="AlphaFoldDB" id="A0A3L7JU89"/>
<comment type="caution">
    <text evidence="6">The sequence shown here is derived from an EMBL/GenBank/DDBJ whole genome shotgun (WGS) entry which is preliminary data.</text>
</comment>
<dbReference type="Gene3D" id="1.10.10.10">
    <property type="entry name" value="Winged helix-like DNA-binding domain superfamily/Winged helix DNA-binding domain"/>
    <property type="match status" value="1"/>
</dbReference>
<dbReference type="SUPFAM" id="SSF46785">
    <property type="entry name" value="Winged helix' DNA-binding domain"/>
    <property type="match status" value="1"/>
</dbReference>
<dbReference type="PANTHER" id="PTHR30126:SF100">
    <property type="entry name" value="LYSR-FAMILY TRANSCRIPTIONAL REGULATOR"/>
    <property type="match status" value="1"/>
</dbReference>
<sequence length="302" mass="34302">MDLTYFYTFKEVAKSGSYTKTGEELGYAQSSVTTQIKKLEEHYHTVLFERVGRRMCLTQSGEQLLHYVNQIVSLVEEAEIQLTKGTNLRGTLKVGTVESLAAYFLTPYIKSLKEPNPDMKILLESGLCQHLRDGVIEGKFDAALLLDQLQESPELMTIPIREEELVMVSSPNHPLRNRTEVMLKDLSEETIIFTEEGCSYRIMFENALRTEGVQTKSKISFSSLEAIKQCVADDLGIAILPKIAVQRELKANVIRQLPFQHESIKVFTQLVYHKKKWISPIMAQLIELLNTNGTSEQKVVTK</sequence>
<evidence type="ECO:0000313" key="6">
    <source>
        <dbReference type="EMBL" id="RLQ94080.1"/>
    </source>
</evidence>
<dbReference type="CDD" id="cd05466">
    <property type="entry name" value="PBP2_LTTR_substrate"/>
    <property type="match status" value="1"/>
</dbReference>
<evidence type="ECO:0000256" key="2">
    <source>
        <dbReference type="ARBA" id="ARBA00023015"/>
    </source>
</evidence>
<comment type="similarity">
    <text evidence="1">Belongs to the LysR transcriptional regulatory family.</text>
</comment>
<keyword evidence="4" id="KW-0804">Transcription</keyword>
<reference evidence="6 7" key="1">
    <citation type="submission" date="2018-10" db="EMBL/GenBank/DDBJ databases">
        <title>Falsibacillus sp. genome draft.</title>
        <authorList>
            <person name="Shi S."/>
        </authorList>
    </citation>
    <scope>NUCLEOTIDE SEQUENCE [LARGE SCALE GENOMIC DNA]</scope>
    <source>
        <strain evidence="6 7">GY 10110</strain>
    </source>
</reference>
<evidence type="ECO:0000256" key="1">
    <source>
        <dbReference type="ARBA" id="ARBA00009437"/>
    </source>
</evidence>
<evidence type="ECO:0000259" key="5">
    <source>
        <dbReference type="PROSITE" id="PS50931"/>
    </source>
</evidence>
<dbReference type="PANTHER" id="PTHR30126">
    <property type="entry name" value="HTH-TYPE TRANSCRIPTIONAL REGULATOR"/>
    <property type="match status" value="1"/>
</dbReference>
<dbReference type="PROSITE" id="PS50931">
    <property type="entry name" value="HTH_LYSR"/>
    <property type="match status" value="1"/>
</dbReference>
<dbReference type="InterPro" id="IPR005119">
    <property type="entry name" value="LysR_subst-bd"/>
</dbReference>
<accession>A0A3L7JU89</accession>
<proteinExistence type="inferred from homology"/>
<dbReference type="Pfam" id="PF03466">
    <property type="entry name" value="LysR_substrate"/>
    <property type="match status" value="1"/>
</dbReference>
<keyword evidence="7" id="KW-1185">Reference proteome</keyword>
<feature type="domain" description="HTH lysR-type" evidence="5">
    <location>
        <begin position="1"/>
        <end position="58"/>
    </location>
</feature>
<dbReference type="GO" id="GO:0000976">
    <property type="term" value="F:transcription cis-regulatory region binding"/>
    <property type="evidence" value="ECO:0007669"/>
    <property type="project" value="TreeGrafter"/>
</dbReference>
<dbReference type="InterPro" id="IPR000847">
    <property type="entry name" value="LysR_HTH_N"/>
</dbReference>
<evidence type="ECO:0000256" key="4">
    <source>
        <dbReference type="ARBA" id="ARBA00023163"/>
    </source>
</evidence>
<name>A0A3L7JU89_9BACI</name>
<gene>
    <name evidence="6" type="ORF">D9X91_15740</name>
</gene>
<dbReference type="OrthoDB" id="9803735at2"/>
<dbReference type="Gene3D" id="3.40.190.290">
    <property type="match status" value="1"/>
</dbReference>
<keyword evidence="3" id="KW-0238">DNA-binding</keyword>
<dbReference type="SUPFAM" id="SSF53850">
    <property type="entry name" value="Periplasmic binding protein-like II"/>
    <property type="match status" value="1"/>
</dbReference>
<evidence type="ECO:0000256" key="3">
    <source>
        <dbReference type="ARBA" id="ARBA00023125"/>
    </source>
</evidence>
<evidence type="ECO:0000313" key="7">
    <source>
        <dbReference type="Proteomes" id="UP000276770"/>
    </source>
</evidence>
<dbReference type="EMBL" id="RCVZ01000011">
    <property type="protein sequence ID" value="RLQ94080.1"/>
    <property type="molecule type" value="Genomic_DNA"/>
</dbReference>